<keyword evidence="2" id="KW-1185">Reference proteome</keyword>
<sequence>MSENERKTRKRSPSFRIERSGTEEKKNIIFDKLNQIRNELTKKSNRPMGNLQVMKMKILGQQYVQAHVLGPRRLMLTRKISLLLRSHFAVAFKFQNGMQTYKVLKCEHVTKAHDIVSQCHEKVGTVSIYQYMKDKDERVGVHCHDRNLSINKNIRKETETLNQNDTWHCVKAMQTAMKKISVK</sequence>
<proteinExistence type="predicted"/>
<accession>A0A6J8EQ38</accession>
<dbReference type="AlphaFoldDB" id="A0A6J8EQ38"/>
<dbReference type="EMBL" id="CACVKT020009481">
    <property type="protein sequence ID" value="CAC5422053.1"/>
    <property type="molecule type" value="Genomic_DNA"/>
</dbReference>
<organism evidence="1 2">
    <name type="scientific">Mytilus coruscus</name>
    <name type="common">Sea mussel</name>
    <dbReference type="NCBI Taxonomy" id="42192"/>
    <lineage>
        <taxon>Eukaryota</taxon>
        <taxon>Metazoa</taxon>
        <taxon>Spiralia</taxon>
        <taxon>Lophotrochozoa</taxon>
        <taxon>Mollusca</taxon>
        <taxon>Bivalvia</taxon>
        <taxon>Autobranchia</taxon>
        <taxon>Pteriomorphia</taxon>
        <taxon>Mytilida</taxon>
        <taxon>Mytiloidea</taxon>
        <taxon>Mytilidae</taxon>
        <taxon>Mytilinae</taxon>
        <taxon>Mytilus</taxon>
    </lineage>
</organism>
<protein>
    <submittedName>
        <fullName evidence="1">Uncharacterized protein</fullName>
    </submittedName>
</protein>
<evidence type="ECO:0000313" key="1">
    <source>
        <dbReference type="EMBL" id="CAC5422053.1"/>
    </source>
</evidence>
<dbReference type="Proteomes" id="UP000507470">
    <property type="component" value="Unassembled WGS sequence"/>
</dbReference>
<reference evidence="1 2" key="1">
    <citation type="submission" date="2020-06" db="EMBL/GenBank/DDBJ databases">
        <authorList>
            <person name="Li R."/>
            <person name="Bekaert M."/>
        </authorList>
    </citation>
    <scope>NUCLEOTIDE SEQUENCE [LARGE SCALE GENOMIC DNA]</scope>
    <source>
        <strain evidence="2">wild</strain>
    </source>
</reference>
<evidence type="ECO:0000313" key="2">
    <source>
        <dbReference type="Proteomes" id="UP000507470"/>
    </source>
</evidence>
<gene>
    <name evidence="1" type="ORF">MCOR_54125</name>
</gene>
<name>A0A6J8EQ38_MYTCO</name>